<dbReference type="Gene3D" id="2.120.10.30">
    <property type="entry name" value="TolB, C-terminal domain"/>
    <property type="match status" value="1"/>
</dbReference>
<protein>
    <submittedName>
        <fullName evidence="2">Uncharacterized protein</fullName>
    </submittedName>
</protein>
<dbReference type="PANTHER" id="PTHR46513">
    <property type="entry name" value="VITELLOGENIN RECEPTOR-LIKE PROTEIN-RELATED-RELATED"/>
    <property type="match status" value="1"/>
</dbReference>
<reference evidence="2" key="2">
    <citation type="submission" date="2014-03" db="EMBL/GenBank/DDBJ databases">
        <authorList>
            <person name="Genoscope - CEA"/>
        </authorList>
    </citation>
    <scope>NUCLEOTIDE SEQUENCE</scope>
</reference>
<name>A0A060WBN8_ONCMY</name>
<reference evidence="2" key="1">
    <citation type="journal article" date="2014" name="Nat. Commun.">
        <title>The rainbow trout genome provides novel insights into evolution after whole-genome duplication in vertebrates.</title>
        <authorList>
            <person name="Berthelot C."/>
            <person name="Brunet F."/>
            <person name="Chalopin D."/>
            <person name="Juanchich A."/>
            <person name="Bernard M."/>
            <person name="Noel B."/>
            <person name="Bento P."/>
            <person name="Da Silva C."/>
            <person name="Labadie K."/>
            <person name="Alberti A."/>
            <person name="Aury J.M."/>
            <person name="Louis A."/>
            <person name="Dehais P."/>
            <person name="Bardou P."/>
            <person name="Montfort J."/>
            <person name="Klopp C."/>
            <person name="Cabau C."/>
            <person name="Gaspin C."/>
            <person name="Thorgaard G.H."/>
            <person name="Boussaha M."/>
            <person name="Quillet E."/>
            <person name="Guyomard R."/>
            <person name="Galiana D."/>
            <person name="Bobe J."/>
            <person name="Volff J.N."/>
            <person name="Genet C."/>
            <person name="Wincker P."/>
            <person name="Jaillon O."/>
            <person name="Roest Crollius H."/>
            <person name="Guiguen Y."/>
        </authorList>
    </citation>
    <scope>NUCLEOTIDE SEQUENCE [LARGE SCALE GENOMIC DNA]</scope>
</reference>
<gene>
    <name evidence="2" type="ORF">GSONMT00071629001</name>
</gene>
<evidence type="ECO:0000313" key="2">
    <source>
        <dbReference type="EMBL" id="CDQ64577.1"/>
    </source>
</evidence>
<sequence length="116" mass="13192">MDGSERRVVVSHSLSWPGGLAVDTLGERIYWTDEKLRCIGSANLDGGDIELLQMMETTNPFSVTVYNDLLYWSDTRRRTIQRAHKITGKNRKVLLKRPGQPFGLKASIRAPNLNEY</sequence>
<dbReference type="EMBL" id="FR904477">
    <property type="protein sequence ID" value="CDQ64577.1"/>
    <property type="molecule type" value="Genomic_DNA"/>
</dbReference>
<accession>A0A060WBN8</accession>
<dbReference type="PROSITE" id="PS51120">
    <property type="entry name" value="LDLRB"/>
    <property type="match status" value="1"/>
</dbReference>
<evidence type="ECO:0000256" key="1">
    <source>
        <dbReference type="PROSITE-ProRule" id="PRU00461"/>
    </source>
</evidence>
<dbReference type="AlphaFoldDB" id="A0A060WBN8"/>
<dbReference type="Pfam" id="PF00058">
    <property type="entry name" value="Ldl_recept_b"/>
    <property type="match status" value="1"/>
</dbReference>
<dbReference type="PaxDb" id="8022-A0A060WBN8"/>
<dbReference type="SUPFAM" id="SSF63825">
    <property type="entry name" value="YWTD domain"/>
    <property type="match status" value="1"/>
</dbReference>
<evidence type="ECO:0000313" key="3">
    <source>
        <dbReference type="Proteomes" id="UP000193380"/>
    </source>
</evidence>
<feature type="repeat" description="LDL-receptor class B" evidence="1">
    <location>
        <begin position="27"/>
        <end position="69"/>
    </location>
</feature>
<proteinExistence type="predicted"/>
<dbReference type="InterPro" id="IPR050778">
    <property type="entry name" value="Cueball_EGF_LRP_Nidogen"/>
</dbReference>
<dbReference type="STRING" id="8022.A0A060WBN8"/>
<dbReference type="InterPro" id="IPR011042">
    <property type="entry name" value="6-blade_b-propeller_TolB-like"/>
</dbReference>
<organism evidence="2 3">
    <name type="scientific">Oncorhynchus mykiss</name>
    <name type="common">Rainbow trout</name>
    <name type="synonym">Salmo gairdneri</name>
    <dbReference type="NCBI Taxonomy" id="8022"/>
    <lineage>
        <taxon>Eukaryota</taxon>
        <taxon>Metazoa</taxon>
        <taxon>Chordata</taxon>
        <taxon>Craniata</taxon>
        <taxon>Vertebrata</taxon>
        <taxon>Euteleostomi</taxon>
        <taxon>Actinopterygii</taxon>
        <taxon>Neopterygii</taxon>
        <taxon>Teleostei</taxon>
        <taxon>Protacanthopterygii</taxon>
        <taxon>Salmoniformes</taxon>
        <taxon>Salmonidae</taxon>
        <taxon>Salmoninae</taxon>
        <taxon>Oncorhynchus</taxon>
    </lineage>
</organism>
<dbReference type="Proteomes" id="UP000193380">
    <property type="component" value="Unassembled WGS sequence"/>
</dbReference>
<dbReference type="InterPro" id="IPR000033">
    <property type="entry name" value="LDLR_classB_rpt"/>
</dbReference>
<dbReference type="SMART" id="SM00135">
    <property type="entry name" value="LY"/>
    <property type="match status" value="2"/>
</dbReference>